<protein>
    <submittedName>
        <fullName evidence="2">Uncharacterized protein</fullName>
    </submittedName>
</protein>
<keyword evidence="3" id="KW-1185">Reference proteome</keyword>
<sequence length="87" mass="9975">MVLKIHSTQVYTPFSAMHIVAVRVNNEDSLTKEKAERLFQTQGKPQRRAEPPKKPPLKARHPSRITPIIHTGLRFDGGRRQLRPILS</sequence>
<comment type="caution">
    <text evidence="2">The sequence shown here is derived from an EMBL/GenBank/DDBJ whole genome shotgun (WGS) entry which is preliminary data.</text>
</comment>
<reference evidence="2" key="1">
    <citation type="journal article" date="2023" name="G3 (Bethesda)">
        <title>A reference genome for the long-term kleptoplast-retaining sea slug Elysia crispata morphotype clarki.</title>
        <authorList>
            <person name="Eastman K.E."/>
            <person name="Pendleton A.L."/>
            <person name="Shaikh M.A."/>
            <person name="Suttiyut T."/>
            <person name="Ogas R."/>
            <person name="Tomko P."/>
            <person name="Gavelis G."/>
            <person name="Widhalm J.R."/>
            <person name="Wisecaver J.H."/>
        </authorList>
    </citation>
    <scope>NUCLEOTIDE SEQUENCE</scope>
    <source>
        <strain evidence="2">ECLA1</strain>
    </source>
</reference>
<gene>
    <name evidence="2" type="ORF">RRG08_007931</name>
</gene>
<feature type="region of interest" description="Disordered" evidence="1">
    <location>
        <begin position="38"/>
        <end position="64"/>
    </location>
</feature>
<accession>A0AAE0ZRU1</accession>
<evidence type="ECO:0000313" key="3">
    <source>
        <dbReference type="Proteomes" id="UP001283361"/>
    </source>
</evidence>
<evidence type="ECO:0000256" key="1">
    <source>
        <dbReference type="SAM" id="MobiDB-lite"/>
    </source>
</evidence>
<dbReference type="Proteomes" id="UP001283361">
    <property type="component" value="Unassembled WGS sequence"/>
</dbReference>
<evidence type="ECO:0000313" key="2">
    <source>
        <dbReference type="EMBL" id="KAK3773442.1"/>
    </source>
</evidence>
<name>A0AAE0ZRU1_9GAST</name>
<dbReference type="AlphaFoldDB" id="A0AAE0ZRU1"/>
<dbReference type="EMBL" id="JAWDGP010003536">
    <property type="protein sequence ID" value="KAK3773442.1"/>
    <property type="molecule type" value="Genomic_DNA"/>
</dbReference>
<proteinExistence type="predicted"/>
<organism evidence="2 3">
    <name type="scientific">Elysia crispata</name>
    <name type="common">lettuce slug</name>
    <dbReference type="NCBI Taxonomy" id="231223"/>
    <lineage>
        <taxon>Eukaryota</taxon>
        <taxon>Metazoa</taxon>
        <taxon>Spiralia</taxon>
        <taxon>Lophotrochozoa</taxon>
        <taxon>Mollusca</taxon>
        <taxon>Gastropoda</taxon>
        <taxon>Heterobranchia</taxon>
        <taxon>Euthyneura</taxon>
        <taxon>Panpulmonata</taxon>
        <taxon>Sacoglossa</taxon>
        <taxon>Placobranchoidea</taxon>
        <taxon>Plakobranchidae</taxon>
        <taxon>Elysia</taxon>
    </lineage>
</organism>